<accession>A0A549YN47</accession>
<evidence type="ECO:0000313" key="2">
    <source>
        <dbReference type="Proteomes" id="UP000319280"/>
    </source>
</evidence>
<dbReference type="InterPro" id="IPR019712">
    <property type="entry name" value="YtpB-like"/>
</dbReference>
<reference evidence="1 2" key="1">
    <citation type="submission" date="2019-07" db="EMBL/GenBank/DDBJ databases">
        <title>Genomic analysis of Lentibacillus sp. NKC851-2.</title>
        <authorList>
            <person name="Oh Y.J."/>
        </authorList>
    </citation>
    <scope>NUCLEOTIDE SEQUENCE [LARGE SCALE GENOMIC DNA]</scope>
    <source>
        <strain evidence="1 2">NKC851-2</strain>
    </source>
</reference>
<proteinExistence type="predicted"/>
<gene>
    <name evidence="1" type="ORF">FH966_15530</name>
</gene>
<protein>
    <submittedName>
        <fullName evidence="1">Tetraprenyl-beta-curcumene synthase family protein</fullName>
    </submittedName>
</protein>
<organism evidence="1 2">
    <name type="scientific">Lentibacillus cibarius</name>
    <dbReference type="NCBI Taxonomy" id="2583219"/>
    <lineage>
        <taxon>Bacteria</taxon>
        <taxon>Bacillati</taxon>
        <taxon>Bacillota</taxon>
        <taxon>Bacilli</taxon>
        <taxon>Bacillales</taxon>
        <taxon>Bacillaceae</taxon>
        <taxon>Lentibacillus</taxon>
    </lineage>
</organism>
<dbReference type="Pfam" id="PF10776">
    <property type="entry name" value="DUF2600"/>
    <property type="match status" value="1"/>
</dbReference>
<comment type="caution">
    <text evidence="1">The sequence shown here is derived from an EMBL/GenBank/DDBJ whole genome shotgun (WGS) entry which is preliminary data.</text>
</comment>
<sequence length="361" mass="42383">MMEVYRKVFPAVNKELTFWKKRAEQIPENELRNQALASIESKRFHCLGGAVYALLAGYKWQEAIRFIVAYQTISDYLDNLCDRSTSMDPDDFRQLHKAMTDALSPVKPIRHYYAYRSEKADGEYLADLVRTCQKTMRQLDGYDVIQSYLFELERLYSDLQVHKHVRMDERIDRLVSWFNANTNASTPLHWYEFSAAAGSTLGIFCLVSYSLSVPMSKELAEQIVDSYFPYMQGLHILLDYYIDQKEDEMEGDLNFCNYYESHEHMKKRLTYFIRQADIHVEQIRDRSFHKMVHHGLVGLYLGDPKVKRLSSGMDMTHVLLRESGSAASFFHWNAKMYHWIRKIKARPYIPGHESSRESRGS</sequence>
<evidence type="ECO:0000313" key="1">
    <source>
        <dbReference type="EMBL" id="TRM13304.1"/>
    </source>
</evidence>
<keyword evidence="2" id="KW-1185">Reference proteome</keyword>
<name>A0A549YN47_9BACI</name>
<dbReference type="EMBL" id="VJMZ01000001">
    <property type="protein sequence ID" value="TRM13304.1"/>
    <property type="molecule type" value="Genomic_DNA"/>
</dbReference>
<dbReference type="Proteomes" id="UP000319280">
    <property type="component" value="Unassembled WGS sequence"/>
</dbReference>
<dbReference type="AlphaFoldDB" id="A0A549YN47"/>